<dbReference type="OrthoDB" id="5148025at2"/>
<sequence>MTPLFDLLDEPTPTTRRDPSTPAWVTAFETRTGTTATLAGGRAIPSPCPTCHAWTLTGYDAPLLADTATVDPYAATPLQEAAALLLAVATYQLWGTPGRYQLTPRHIPGLRILGRHPPATQATVVIAHTCRPPLATAPLPALRPAPRYDGPPLF</sequence>
<dbReference type="RefSeq" id="WP_068709248.1">
    <property type="nucleotide sequence ID" value="NZ_LRIE01000079.1"/>
</dbReference>
<comment type="caution">
    <text evidence="2">The sequence shown here is derived from an EMBL/GenBank/DDBJ whole genome shotgun (WGS) entry which is preliminary data.</text>
</comment>
<evidence type="ECO:0000313" key="3">
    <source>
        <dbReference type="Proteomes" id="UP000076447"/>
    </source>
</evidence>
<reference evidence="2 3" key="1">
    <citation type="submission" date="2016-01" db="EMBL/GenBank/DDBJ databases">
        <title>Genome sequence of Oerskovia enterophila VJag, an agar and cellulose degrading bacterium.</title>
        <authorList>
            <person name="Poehlein A."/>
            <person name="Jag V."/>
            <person name="Bengelsdorf F."/>
            <person name="Duerre P."/>
            <person name="Daniel R."/>
        </authorList>
    </citation>
    <scope>NUCLEOTIDE SEQUENCE [LARGE SCALE GENOMIC DNA]</scope>
    <source>
        <strain evidence="2 3">VJag</strain>
    </source>
</reference>
<dbReference type="AlphaFoldDB" id="A0A161YF74"/>
<accession>A0A161YF74</accession>
<proteinExistence type="predicted"/>
<dbReference type="STRING" id="43678.OJAG_28270"/>
<dbReference type="Proteomes" id="UP000076447">
    <property type="component" value="Unassembled WGS sequence"/>
</dbReference>
<feature type="region of interest" description="Disordered" evidence="1">
    <location>
        <begin position="1"/>
        <end position="21"/>
    </location>
</feature>
<organism evidence="2 3">
    <name type="scientific">Oerskovia enterophila</name>
    <dbReference type="NCBI Taxonomy" id="43678"/>
    <lineage>
        <taxon>Bacteria</taxon>
        <taxon>Bacillati</taxon>
        <taxon>Actinomycetota</taxon>
        <taxon>Actinomycetes</taxon>
        <taxon>Micrococcales</taxon>
        <taxon>Cellulomonadaceae</taxon>
        <taxon>Oerskovia</taxon>
    </lineage>
</organism>
<gene>
    <name evidence="2" type="ORF">OJAG_28270</name>
</gene>
<name>A0A161YF74_9CELL</name>
<dbReference type="EMBL" id="LRIE01000079">
    <property type="protein sequence ID" value="KZM34528.1"/>
    <property type="molecule type" value="Genomic_DNA"/>
</dbReference>
<protein>
    <submittedName>
        <fullName evidence="2">Uncharacterized protein</fullName>
    </submittedName>
</protein>
<dbReference type="PATRIC" id="fig|43678.3.peg.2958"/>
<evidence type="ECO:0000256" key="1">
    <source>
        <dbReference type="SAM" id="MobiDB-lite"/>
    </source>
</evidence>
<evidence type="ECO:0000313" key="2">
    <source>
        <dbReference type="EMBL" id="KZM34528.1"/>
    </source>
</evidence>